<dbReference type="Pfam" id="PF06945">
    <property type="entry name" value="DUF1289"/>
    <property type="match status" value="1"/>
</dbReference>
<name>A0ABS7ZTV3_9GAMM</name>
<sequence>MIDQGELFDIPSPCRRICELNNRGYCKGCFRSREERLNWLKFSDFQRQLIINLCEKRRLKVLAARNPHPHHEDEDALPPQFDMFDALPLPPETAVEATVSGETPATEIQAEAATASLFTDTTDQNIDEPVQSDRMPASESPSLVASETQVSASETEELSPPQPDQSTLFTEDATQARNDKQAEGKAARSKSPRTRKKADDNQIDMFS</sequence>
<feature type="compositionally biased region" description="Polar residues" evidence="1">
    <location>
        <begin position="139"/>
        <end position="153"/>
    </location>
</feature>
<organism evidence="2 3">
    <name type="scientific">Thalassolituus marinus</name>
    <dbReference type="NCBI Taxonomy" id="671053"/>
    <lineage>
        <taxon>Bacteria</taxon>
        <taxon>Pseudomonadati</taxon>
        <taxon>Pseudomonadota</taxon>
        <taxon>Gammaproteobacteria</taxon>
        <taxon>Oceanospirillales</taxon>
        <taxon>Oceanospirillaceae</taxon>
        <taxon>Thalassolituus</taxon>
    </lineage>
</organism>
<gene>
    <name evidence="2" type="ORF">I9W95_09425</name>
</gene>
<accession>A0ABS7ZTV3</accession>
<dbReference type="InterPro" id="IPR010710">
    <property type="entry name" value="DUF1289"/>
</dbReference>
<feature type="region of interest" description="Disordered" evidence="1">
    <location>
        <begin position="115"/>
        <end position="207"/>
    </location>
</feature>
<evidence type="ECO:0000313" key="2">
    <source>
        <dbReference type="EMBL" id="MCA6063826.1"/>
    </source>
</evidence>
<feature type="compositionally biased region" description="Polar residues" evidence="1">
    <location>
        <begin position="164"/>
        <end position="176"/>
    </location>
</feature>
<evidence type="ECO:0000313" key="3">
    <source>
        <dbReference type="Proteomes" id="UP000714380"/>
    </source>
</evidence>
<reference evidence="2 3" key="1">
    <citation type="submission" date="2020-12" db="EMBL/GenBank/DDBJ databases">
        <title>Novel Thalassolituus-related marine hydrocarbonoclastic bacteria mediated algae-derived hydrocarbons mineralization in twilight zone of the northern South China Sea.</title>
        <authorList>
            <person name="Dong C."/>
        </authorList>
    </citation>
    <scope>NUCLEOTIDE SEQUENCE [LARGE SCALE GENOMIC DNA]</scope>
    <source>
        <strain evidence="2 3">IMCC1826</strain>
    </source>
</reference>
<dbReference type="RefSeq" id="WP_263866160.1">
    <property type="nucleotide sequence ID" value="NZ_JAEDAH010000044.1"/>
</dbReference>
<evidence type="ECO:0000256" key="1">
    <source>
        <dbReference type="SAM" id="MobiDB-lite"/>
    </source>
</evidence>
<dbReference type="PANTHER" id="PTHR35175">
    <property type="entry name" value="DUF1289 DOMAIN-CONTAINING PROTEIN"/>
    <property type="match status" value="1"/>
</dbReference>
<protein>
    <submittedName>
        <fullName evidence="2">DUF1289 domain-containing protein</fullName>
    </submittedName>
</protein>
<feature type="compositionally biased region" description="Basic residues" evidence="1">
    <location>
        <begin position="187"/>
        <end position="196"/>
    </location>
</feature>
<dbReference type="EMBL" id="JAEDAH010000044">
    <property type="protein sequence ID" value="MCA6063826.1"/>
    <property type="molecule type" value="Genomic_DNA"/>
</dbReference>
<dbReference type="PANTHER" id="PTHR35175:SF1">
    <property type="entry name" value="OXIDOREDUCTASE"/>
    <property type="match status" value="1"/>
</dbReference>
<proteinExistence type="predicted"/>
<feature type="compositionally biased region" description="Basic and acidic residues" evidence="1">
    <location>
        <begin position="177"/>
        <end position="186"/>
    </location>
</feature>
<dbReference type="Proteomes" id="UP000714380">
    <property type="component" value="Unassembled WGS sequence"/>
</dbReference>
<keyword evidence="3" id="KW-1185">Reference proteome</keyword>
<comment type="caution">
    <text evidence="2">The sequence shown here is derived from an EMBL/GenBank/DDBJ whole genome shotgun (WGS) entry which is preliminary data.</text>
</comment>